<sequence>MAQRPDHVQVQQDIFGMMPHPERAVYPEQGNANGRAIFDYNLNLANA</sequence>
<evidence type="ECO:0000313" key="1">
    <source>
        <dbReference type="EMBL" id="MCX2742112.1"/>
    </source>
</evidence>
<accession>A0ABT3RJT7</accession>
<dbReference type="EMBL" id="JAPFQO010000016">
    <property type="protein sequence ID" value="MCX2742112.1"/>
    <property type="molecule type" value="Genomic_DNA"/>
</dbReference>
<name>A0ABT3RJT7_9BACT</name>
<proteinExistence type="predicted"/>
<gene>
    <name evidence="1" type="ORF">OO017_19300</name>
</gene>
<reference evidence="1 2" key="1">
    <citation type="submission" date="2022-11" db="EMBL/GenBank/DDBJ databases">
        <title>The characterization of three novel Bacteroidetes species and genomic analysis of their roles in tidal elemental geochemical cycles.</title>
        <authorList>
            <person name="Ma K.-J."/>
        </authorList>
    </citation>
    <scope>NUCLEOTIDE SEQUENCE [LARGE SCALE GENOMIC DNA]</scope>
    <source>
        <strain evidence="1 2">M82</strain>
    </source>
</reference>
<dbReference type="Gene3D" id="3.40.50.880">
    <property type="match status" value="1"/>
</dbReference>
<dbReference type="RefSeq" id="WP_266054347.1">
    <property type="nucleotide sequence ID" value="NZ_JAPFQO010000016.1"/>
</dbReference>
<evidence type="ECO:0008006" key="3">
    <source>
        <dbReference type="Google" id="ProtNLM"/>
    </source>
</evidence>
<dbReference type="Proteomes" id="UP001207228">
    <property type="component" value="Unassembled WGS sequence"/>
</dbReference>
<evidence type="ECO:0000313" key="2">
    <source>
        <dbReference type="Proteomes" id="UP001207228"/>
    </source>
</evidence>
<dbReference type="InterPro" id="IPR029062">
    <property type="entry name" value="Class_I_gatase-like"/>
</dbReference>
<organism evidence="1 2">
    <name type="scientific">Pontibacter anaerobius</name>
    <dbReference type="NCBI Taxonomy" id="2993940"/>
    <lineage>
        <taxon>Bacteria</taxon>
        <taxon>Pseudomonadati</taxon>
        <taxon>Bacteroidota</taxon>
        <taxon>Cytophagia</taxon>
        <taxon>Cytophagales</taxon>
        <taxon>Hymenobacteraceae</taxon>
        <taxon>Pontibacter</taxon>
    </lineage>
</organism>
<comment type="caution">
    <text evidence="1">The sequence shown here is derived from an EMBL/GenBank/DDBJ whole genome shotgun (WGS) entry which is preliminary data.</text>
</comment>
<keyword evidence="2" id="KW-1185">Reference proteome</keyword>
<protein>
    <recommendedName>
        <fullName evidence="3">Phosphoribosylformylglycinamidine synthase</fullName>
    </recommendedName>
</protein>